<comment type="caution">
    <text evidence="1">The sequence shown here is derived from an EMBL/GenBank/DDBJ whole genome shotgun (WGS) entry which is preliminary data.</text>
</comment>
<accession>A0A2M8ELK0</accession>
<dbReference type="EMBL" id="PFSJ01000021">
    <property type="protein sequence ID" value="PJC23567.1"/>
    <property type="molecule type" value="Genomic_DNA"/>
</dbReference>
<sequence>MDISNDTKLHKVILVPGLGDELVPPETTIIHGALNTKIPTVEHMISITSALTIFSKSLIGSLKE</sequence>
<protein>
    <submittedName>
        <fullName evidence="1">Uncharacterized protein</fullName>
    </submittedName>
</protein>
<reference evidence="2" key="1">
    <citation type="submission" date="2017-09" db="EMBL/GenBank/DDBJ databases">
        <title>Depth-based differentiation of microbial function through sediment-hosted aquifers and enrichment of novel symbionts in the deep terrestrial subsurface.</title>
        <authorList>
            <person name="Probst A.J."/>
            <person name="Ladd B."/>
            <person name="Jarett J.K."/>
            <person name="Geller-Mcgrath D.E."/>
            <person name="Sieber C.M.K."/>
            <person name="Emerson J.B."/>
            <person name="Anantharaman K."/>
            <person name="Thomas B.C."/>
            <person name="Malmstrom R."/>
            <person name="Stieglmeier M."/>
            <person name="Klingl A."/>
            <person name="Woyke T."/>
            <person name="Ryan C.M."/>
            <person name="Banfield J.F."/>
        </authorList>
    </citation>
    <scope>NUCLEOTIDE SEQUENCE [LARGE SCALE GENOMIC DNA]</scope>
</reference>
<gene>
    <name evidence="1" type="ORF">CO058_02785</name>
</gene>
<dbReference type="AlphaFoldDB" id="A0A2M8ELK0"/>
<evidence type="ECO:0000313" key="2">
    <source>
        <dbReference type="Proteomes" id="UP000229756"/>
    </source>
</evidence>
<name>A0A2M8ELK0_UNCKA</name>
<dbReference type="Proteomes" id="UP000229756">
    <property type="component" value="Unassembled WGS sequence"/>
</dbReference>
<proteinExistence type="predicted"/>
<organism evidence="1 2">
    <name type="scientific">candidate division WWE3 bacterium CG_4_9_14_0_2_um_filter_35_11</name>
    <dbReference type="NCBI Taxonomy" id="1975077"/>
    <lineage>
        <taxon>Bacteria</taxon>
        <taxon>Katanobacteria</taxon>
    </lineage>
</organism>
<evidence type="ECO:0000313" key="1">
    <source>
        <dbReference type="EMBL" id="PJC23567.1"/>
    </source>
</evidence>